<dbReference type="InterPro" id="IPR006634">
    <property type="entry name" value="TLC-dom"/>
</dbReference>
<evidence type="ECO:0000259" key="8">
    <source>
        <dbReference type="PROSITE" id="PS50922"/>
    </source>
</evidence>
<dbReference type="Proteomes" id="UP001165780">
    <property type="component" value="Unplaced"/>
</dbReference>
<accession>A0A9V1EKD3</accession>
<dbReference type="KEGG" id="ppad:109254250"/>
<feature type="transmembrane region" description="Helical" evidence="7">
    <location>
        <begin position="104"/>
        <end position="121"/>
    </location>
</feature>
<evidence type="ECO:0000256" key="7">
    <source>
        <dbReference type="SAM" id="Phobius"/>
    </source>
</evidence>
<evidence type="ECO:0000256" key="2">
    <source>
        <dbReference type="ARBA" id="ARBA00022692"/>
    </source>
</evidence>
<dbReference type="PANTHER" id="PTHR13439:SF7">
    <property type="entry name" value="PROTEIN CLN8"/>
    <property type="match status" value="1"/>
</dbReference>
<keyword evidence="2 5" id="KW-0812">Transmembrane</keyword>
<dbReference type="GO" id="GO:0016020">
    <property type="term" value="C:membrane"/>
    <property type="evidence" value="ECO:0007669"/>
    <property type="project" value="UniProtKB-SubCell"/>
</dbReference>
<dbReference type="GO" id="GO:0007399">
    <property type="term" value="P:nervous system development"/>
    <property type="evidence" value="ECO:0007669"/>
    <property type="project" value="TreeGrafter"/>
</dbReference>
<evidence type="ECO:0000313" key="13">
    <source>
        <dbReference type="RefSeq" id="XP_019283564.2"/>
    </source>
</evidence>
<evidence type="ECO:0000256" key="5">
    <source>
        <dbReference type="PROSITE-ProRule" id="PRU00205"/>
    </source>
</evidence>
<dbReference type="GeneID" id="109254250"/>
<dbReference type="GO" id="GO:0055088">
    <property type="term" value="P:lipid homeostasis"/>
    <property type="evidence" value="ECO:0007669"/>
    <property type="project" value="TreeGrafter"/>
</dbReference>
<organism evidence="9 13">
    <name type="scientific">Panthera pardus</name>
    <name type="common">Leopard</name>
    <name type="synonym">Felis pardus</name>
    <dbReference type="NCBI Taxonomy" id="9691"/>
    <lineage>
        <taxon>Eukaryota</taxon>
        <taxon>Metazoa</taxon>
        <taxon>Chordata</taxon>
        <taxon>Craniata</taxon>
        <taxon>Vertebrata</taxon>
        <taxon>Euteleostomi</taxon>
        <taxon>Mammalia</taxon>
        <taxon>Eutheria</taxon>
        <taxon>Laurasiatheria</taxon>
        <taxon>Carnivora</taxon>
        <taxon>Feliformia</taxon>
        <taxon>Felidae</taxon>
        <taxon>Pantherinae</taxon>
        <taxon>Panthera</taxon>
    </lineage>
</organism>
<dbReference type="RefSeq" id="XP_019283564.2">
    <property type="nucleotide sequence ID" value="XM_019428019.2"/>
</dbReference>
<dbReference type="RefSeq" id="XP_053756726.1">
    <property type="nucleotide sequence ID" value="XM_053900751.1"/>
</dbReference>
<reference evidence="10 11" key="1">
    <citation type="submission" date="2025-04" db="UniProtKB">
        <authorList>
            <consortium name="RefSeq"/>
        </authorList>
    </citation>
    <scope>IDENTIFICATION</scope>
    <source>
        <tissue evidence="10 11">Whole blood</tissue>
    </source>
</reference>
<keyword evidence="4 5" id="KW-0472">Membrane</keyword>
<dbReference type="InterPro" id="IPR050846">
    <property type="entry name" value="TLCD"/>
</dbReference>
<feature type="domain" description="TLC" evidence="8">
    <location>
        <begin position="62"/>
        <end position="253"/>
    </location>
</feature>
<dbReference type="CTD" id="2055"/>
<dbReference type="SMART" id="SM00724">
    <property type="entry name" value="TLC"/>
    <property type="match status" value="1"/>
</dbReference>
<dbReference type="GO" id="GO:0005783">
    <property type="term" value="C:endoplasmic reticulum"/>
    <property type="evidence" value="ECO:0007669"/>
    <property type="project" value="TreeGrafter"/>
</dbReference>
<evidence type="ECO:0000313" key="12">
    <source>
        <dbReference type="RefSeq" id="XP_019283563.2"/>
    </source>
</evidence>
<gene>
    <name evidence="10 11 12 13 14" type="primary">CLN8</name>
</gene>
<feature type="transmembrane region" description="Helical" evidence="7">
    <location>
        <begin position="62"/>
        <end position="84"/>
    </location>
</feature>
<dbReference type="GO" id="GO:0006644">
    <property type="term" value="P:phospholipid metabolic process"/>
    <property type="evidence" value="ECO:0007669"/>
    <property type="project" value="TreeGrafter"/>
</dbReference>
<evidence type="ECO:0000256" key="3">
    <source>
        <dbReference type="ARBA" id="ARBA00022989"/>
    </source>
</evidence>
<dbReference type="PROSITE" id="PS50922">
    <property type="entry name" value="TLC"/>
    <property type="match status" value="1"/>
</dbReference>
<evidence type="ECO:0000313" key="11">
    <source>
        <dbReference type="RefSeq" id="XP_019283561.2"/>
    </source>
</evidence>
<name>A0A9V1EKD3_PANPR</name>
<dbReference type="RefSeq" id="XP_019283561.2">
    <property type="nucleotide sequence ID" value="XM_019428016.2"/>
</dbReference>
<feature type="transmembrane region" description="Helical" evidence="7">
    <location>
        <begin position="23"/>
        <end position="42"/>
    </location>
</feature>
<evidence type="ECO:0000313" key="14">
    <source>
        <dbReference type="RefSeq" id="XP_053756726.1"/>
    </source>
</evidence>
<feature type="region of interest" description="Disordered" evidence="6">
    <location>
        <begin position="341"/>
        <end position="368"/>
    </location>
</feature>
<sequence length="368" mass="40519">MTHVSDGGTAGSIFDLDYTSWKIRSTLVVAGFVFYVGVFVVCHQLSSSLNATYRSLVAREKVFWNLAATRAVFGVQSTAAGLWALLADPVLQADKARGQQNWCWFHVATATGFFLFENVAVHVSNVLFRTFDWFLVVHHLFAFLGFLGSVVNLRAGHYLAMITLLLEVSTPFTCVSWMLLKNFIKTQRSVDWKGTVHGLQSGPPHYVSLTLSSGIGMCLTRSGCPKFIYSPFLSAWCILWWPTRAGLSPSGSCVPIASQARLARVGVHVGDWTQTQWGAVSLGHSLGGAGLGGGVAGGDGRRWGCGQNVRHIGYRYTVARMLTEQVASFWPCIWCREAQKKREHPRGSEPAGEEADTQEHWWPKTSVS</sequence>
<proteinExistence type="predicted"/>
<dbReference type="RefSeq" id="XP_019283560.2">
    <property type="nucleotide sequence ID" value="XM_019428015.2"/>
</dbReference>
<comment type="subcellular location">
    <subcellularLocation>
        <location evidence="1">Membrane</location>
        <topology evidence="1">Multi-pass membrane protein</topology>
    </subcellularLocation>
</comment>
<evidence type="ECO:0000256" key="4">
    <source>
        <dbReference type="ARBA" id="ARBA00023136"/>
    </source>
</evidence>
<evidence type="ECO:0000313" key="10">
    <source>
        <dbReference type="RefSeq" id="XP_019283560.2"/>
    </source>
</evidence>
<feature type="transmembrane region" description="Helical" evidence="7">
    <location>
        <begin position="133"/>
        <end position="151"/>
    </location>
</feature>
<dbReference type="PANTHER" id="PTHR13439">
    <property type="entry name" value="CT120 PROTEIN"/>
    <property type="match status" value="1"/>
</dbReference>
<evidence type="ECO:0000256" key="1">
    <source>
        <dbReference type="ARBA" id="ARBA00004141"/>
    </source>
</evidence>
<dbReference type="AlphaFoldDB" id="A0A9V1EKD3"/>
<evidence type="ECO:0000313" key="9">
    <source>
        <dbReference type="Proteomes" id="UP001165780"/>
    </source>
</evidence>
<keyword evidence="9" id="KW-1185">Reference proteome</keyword>
<dbReference type="Pfam" id="PF03798">
    <property type="entry name" value="TRAM_LAG1_CLN8"/>
    <property type="match status" value="1"/>
</dbReference>
<keyword evidence="3 7" id="KW-1133">Transmembrane helix</keyword>
<dbReference type="GO" id="GO:0097001">
    <property type="term" value="F:ceramide binding"/>
    <property type="evidence" value="ECO:0007669"/>
    <property type="project" value="TreeGrafter"/>
</dbReference>
<protein>
    <submittedName>
        <fullName evidence="10 11">Protein CLN8 isoform X1</fullName>
    </submittedName>
</protein>
<feature type="transmembrane region" description="Helical" evidence="7">
    <location>
        <begin position="157"/>
        <end position="180"/>
    </location>
</feature>
<dbReference type="RefSeq" id="XP_019283563.2">
    <property type="nucleotide sequence ID" value="XM_019428018.2"/>
</dbReference>
<evidence type="ECO:0000256" key="6">
    <source>
        <dbReference type="SAM" id="MobiDB-lite"/>
    </source>
</evidence>